<evidence type="ECO:0000313" key="2">
    <source>
        <dbReference type="Proteomes" id="UP000295431"/>
    </source>
</evidence>
<name>A0A4R4NCQ9_9ACTN</name>
<protein>
    <submittedName>
        <fullName evidence="1">Uncharacterized protein</fullName>
    </submittedName>
</protein>
<dbReference type="RefSeq" id="WP_131944670.1">
    <property type="nucleotide sequence ID" value="NZ_BAAAMX010000002.1"/>
</dbReference>
<organism evidence="1 2">
    <name type="scientific">Actinomadura bangladeshensis</name>
    <dbReference type="NCBI Taxonomy" id="453573"/>
    <lineage>
        <taxon>Bacteria</taxon>
        <taxon>Bacillati</taxon>
        <taxon>Actinomycetota</taxon>
        <taxon>Actinomycetes</taxon>
        <taxon>Streptosporangiales</taxon>
        <taxon>Thermomonosporaceae</taxon>
        <taxon>Actinomadura</taxon>
    </lineage>
</organism>
<proteinExistence type="predicted"/>
<dbReference type="Proteomes" id="UP000295431">
    <property type="component" value="Unassembled WGS sequence"/>
</dbReference>
<sequence length="164" mass="17278">MYTDRSEAGRWLGRRLRRHRTQDAVVIAARPGAVPIAYEVAVALDAPLELAGRSPAAPLGGRTAIIVVEGVATGRTARAACEAARARGARRVVLAVPVGAPGAVDALRDAADEVERPLTPCYFDAIGDYYLDDSPVTADEVTRLLDAARITPSSRATAPRHAAI</sequence>
<dbReference type="Gene3D" id="3.40.50.2020">
    <property type="match status" value="1"/>
</dbReference>
<keyword evidence="2" id="KW-1185">Reference proteome</keyword>
<dbReference type="SUPFAM" id="SSF53271">
    <property type="entry name" value="PRTase-like"/>
    <property type="match status" value="1"/>
</dbReference>
<dbReference type="EMBL" id="SMJW01000323">
    <property type="protein sequence ID" value="TDC04897.1"/>
    <property type="molecule type" value="Genomic_DNA"/>
</dbReference>
<reference evidence="1 2" key="1">
    <citation type="submission" date="2019-03" db="EMBL/GenBank/DDBJ databases">
        <title>Draft genome sequences of novel Actinobacteria.</title>
        <authorList>
            <person name="Sahin N."/>
            <person name="Ay H."/>
            <person name="Saygin H."/>
        </authorList>
    </citation>
    <scope>NUCLEOTIDE SEQUENCE [LARGE SCALE GENOMIC DNA]</scope>
    <source>
        <strain evidence="1 2">DSM 45347</strain>
    </source>
</reference>
<dbReference type="OrthoDB" id="9810066at2"/>
<dbReference type="InterPro" id="IPR029057">
    <property type="entry name" value="PRTase-like"/>
</dbReference>
<accession>A0A4R4NCQ9</accession>
<comment type="caution">
    <text evidence="1">The sequence shown here is derived from an EMBL/GenBank/DDBJ whole genome shotgun (WGS) entry which is preliminary data.</text>
</comment>
<gene>
    <name evidence="1" type="ORF">E1284_36235</name>
</gene>
<evidence type="ECO:0000313" key="1">
    <source>
        <dbReference type="EMBL" id="TDC04897.1"/>
    </source>
</evidence>
<dbReference type="AlphaFoldDB" id="A0A4R4NCQ9"/>